<dbReference type="Proteomes" id="UP001162992">
    <property type="component" value="Chromosome 4"/>
</dbReference>
<keyword evidence="2" id="KW-1185">Reference proteome</keyword>
<proteinExistence type="predicted"/>
<protein>
    <submittedName>
        <fullName evidence="1">Uncharacterized protein</fullName>
    </submittedName>
</protein>
<organism evidence="1 2">
    <name type="scientific">Diphasiastrum complanatum</name>
    <name type="common">Issler's clubmoss</name>
    <name type="synonym">Lycopodium complanatum</name>
    <dbReference type="NCBI Taxonomy" id="34168"/>
    <lineage>
        <taxon>Eukaryota</taxon>
        <taxon>Viridiplantae</taxon>
        <taxon>Streptophyta</taxon>
        <taxon>Embryophyta</taxon>
        <taxon>Tracheophyta</taxon>
        <taxon>Lycopodiopsida</taxon>
        <taxon>Lycopodiales</taxon>
        <taxon>Lycopodiaceae</taxon>
        <taxon>Lycopodioideae</taxon>
        <taxon>Diphasiastrum</taxon>
    </lineage>
</organism>
<dbReference type="EMBL" id="CM055095">
    <property type="protein sequence ID" value="KAJ7558250.1"/>
    <property type="molecule type" value="Genomic_DNA"/>
</dbReference>
<sequence>MAAILGTILSSRQLDAPRCFHVCCKMAALPRPAEFFFMCRLRTNGELCTSSSTNSSRAICMATTGNANATSVAEPKRRALAIPLLERDADGNIRMRSSAEVSGSPDKLEPRSIPVNLPAKRVPASKKVDPGPPKYSKAARRFYNEKFREPERLGKVLATAGVASRRASEEVIFAGRVTVNGTVCKIPQTPVDPLRDFIYIDGHSLPKKLPPKLFFALNKPKGYICSNGVDESKSVLSLFDGFIKSWTKKNPGIAQPRLFTVGRLDVGTAGLLLVTNDGEFANKVSHPSSGITKEYIATVDGEIVTRRQLNAVAQGTLVQGVLCVPKEVELLEGEADDKKKRLRIVVSEGRHHEVRLLVENAGFEVQALKRVRIGSLRLPRKLSVGKYQLLTEQQANKILDGIRTIPQRKLNKSFD</sequence>
<gene>
    <name evidence="1" type="ORF">O6H91_04G030700</name>
</gene>
<comment type="caution">
    <text evidence="1">The sequence shown here is derived from an EMBL/GenBank/DDBJ whole genome shotgun (WGS) entry which is preliminary data.</text>
</comment>
<evidence type="ECO:0000313" key="2">
    <source>
        <dbReference type="Proteomes" id="UP001162992"/>
    </source>
</evidence>
<reference evidence="2" key="1">
    <citation type="journal article" date="2024" name="Proc. Natl. Acad. Sci. U.S.A.">
        <title>Extraordinary preservation of gene collinearity over three hundred million years revealed in homosporous lycophytes.</title>
        <authorList>
            <person name="Li C."/>
            <person name="Wickell D."/>
            <person name="Kuo L.Y."/>
            <person name="Chen X."/>
            <person name="Nie B."/>
            <person name="Liao X."/>
            <person name="Peng D."/>
            <person name="Ji J."/>
            <person name="Jenkins J."/>
            <person name="Williams M."/>
            <person name="Shu S."/>
            <person name="Plott C."/>
            <person name="Barry K."/>
            <person name="Rajasekar S."/>
            <person name="Grimwood J."/>
            <person name="Han X."/>
            <person name="Sun S."/>
            <person name="Hou Z."/>
            <person name="He W."/>
            <person name="Dai G."/>
            <person name="Sun C."/>
            <person name="Schmutz J."/>
            <person name="Leebens-Mack J.H."/>
            <person name="Li F.W."/>
            <person name="Wang L."/>
        </authorList>
    </citation>
    <scope>NUCLEOTIDE SEQUENCE [LARGE SCALE GENOMIC DNA]</scope>
    <source>
        <strain evidence="2">cv. PW_Plant_1</strain>
    </source>
</reference>
<accession>A0ACC2DVT4</accession>
<evidence type="ECO:0000313" key="1">
    <source>
        <dbReference type="EMBL" id="KAJ7558250.1"/>
    </source>
</evidence>
<name>A0ACC2DVT4_DIPCM</name>